<feature type="repeat" description="WD" evidence="3">
    <location>
        <begin position="472"/>
        <end position="512"/>
    </location>
</feature>
<dbReference type="PROSITE" id="PS00108">
    <property type="entry name" value="PROTEIN_KINASE_ST"/>
    <property type="match status" value="1"/>
</dbReference>
<feature type="compositionally biased region" description="Low complexity" evidence="4">
    <location>
        <begin position="327"/>
        <end position="338"/>
    </location>
</feature>
<feature type="repeat" description="WD" evidence="3">
    <location>
        <begin position="388"/>
        <end position="429"/>
    </location>
</feature>
<organism evidence="6 7">
    <name type="scientific">Thermoleptolyngbya sichuanensis A183</name>
    <dbReference type="NCBI Taxonomy" id="2737172"/>
    <lineage>
        <taxon>Bacteria</taxon>
        <taxon>Bacillati</taxon>
        <taxon>Cyanobacteriota</taxon>
        <taxon>Cyanophyceae</taxon>
        <taxon>Oculatellales</taxon>
        <taxon>Oculatellaceae</taxon>
        <taxon>Thermoleptolyngbya</taxon>
        <taxon>Thermoleptolyngbya sichuanensis</taxon>
    </lineage>
</organism>
<dbReference type="AlphaFoldDB" id="A0A6M8B6R1"/>
<feature type="repeat" description="WD" evidence="3">
    <location>
        <begin position="597"/>
        <end position="638"/>
    </location>
</feature>
<feature type="region of interest" description="Disordered" evidence="4">
    <location>
        <begin position="315"/>
        <end position="338"/>
    </location>
</feature>
<feature type="repeat" description="WD" evidence="3">
    <location>
        <begin position="555"/>
        <end position="596"/>
    </location>
</feature>
<feature type="domain" description="Protein kinase" evidence="5">
    <location>
        <begin position="37"/>
        <end position="300"/>
    </location>
</feature>
<dbReference type="NCBIfam" id="NF045510">
    <property type="entry name" value="4Cys_prefix_kin"/>
    <property type="match status" value="1"/>
</dbReference>
<dbReference type="SMART" id="SM00220">
    <property type="entry name" value="S_TKc"/>
    <property type="match status" value="1"/>
</dbReference>
<keyword evidence="2" id="KW-0677">Repeat</keyword>
<dbReference type="PROSITE" id="PS50294">
    <property type="entry name" value="WD_REPEATS_REGION"/>
    <property type="match status" value="5"/>
</dbReference>
<dbReference type="PANTHER" id="PTHR19848">
    <property type="entry name" value="WD40 REPEAT PROTEIN"/>
    <property type="match status" value="1"/>
</dbReference>
<keyword evidence="6" id="KW-0418">Kinase</keyword>
<dbReference type="GO" id="GO:0004672">
    <property type="term" value="F:protein kinase activity"/>
    <property type="evidence" value="ECO:0007669"/>
    <property type="project" value="InterPro"/>
</dbReference>
<dbReference type="PROSITE" id="PS00678">
    <property type="entry name" value="WD_REPEATS_1"/>
    <property type="match status" value="4"/>
</dbReference>
<dbReference type="SUPFAM" id="SSF56112">
    <property type="entry name" value="Protein kinase-like (PK-like)"/>
    <property type="match status" value="1"/>
</dbReference>
<proteinExistence type="predicted"/>
<dbReference type="CDD" id="cd14014">
    <property type="entry name" value="STKc_PknB_like"/>
    <property type="match status" value="1"/>
</dbReference>
<evidence type="ECO:0000256" key="1">
    <source>
        <dbReference type="ARBA" id="ARBA00022574"/>
    </source>
</evidence>
<dbReference type="SMART" id="SM00320">
    <property type="entry name" value="WD40"/>
    <property type="match status" value="7"/>
</dbReference>
<dbReference type="PROSITE" id="PS50011">
    <property type="entry name" value="PROTEIN_KINASE_DOM"/>
    <property type="match status" value="1"/>
</dbReference>
<dbReference type="PRINTS" id="PR00320">
    <property type="entry name" value="GPROTEINBRPT"/>
</dbReference>
<dbReference type="SUPFAM" id="SSF50978">
    <property type="entry name" value="WD40 repeat-like"/>
    <property type="match status" value="1"/>
</dbReference>
<name>A0A6M8B6R1_9CYAN</name>
<keyword evidence="1 3" id="KW-0853">WD repeat</keyword>
<feature type="repeat" description="WD" evidence="3">
    <location>
        <begin position="430"/>
        <end position="471"/>
    </location>
</feature>
<dbReference type="InterPro" id="IPR011009">
    <property type="entry name" value="Kinase-like_dom_sf"/>
</dbReference>
<evidence type="ECO:0000313" key="7">
    <source>
        <dbReference type="Proteomes" id="UP000505210"/>
    </source>
</evidence>
<evidence type="ECO:0000259" key="5">
    <source>
        <dbReference type="PROSITE" id="PS50011"/>
    </source>
</evidence>
<evidence type="ECO:0000313" key="6">
    <source>
        <dbReference type="EMBL" id="QKD81832.1"/>
    </source>
</evidence>
<reference evidence="6 7" key="1">
    <citation type="submission" date="2020-05" db="EMBL/GenBank/DDBJ databases">
        <title>Complete genome sequence of of a novel Thermoleptolyngbya strain isolated from hot springs of Ganzi, Sichuan China.</title>
        <authorList>
            <person name="Tang J."/>
            <person name="Daroch M."/>
            <person name="Li L."/>
            <person name="Waleron K."/>
            <person name="Waleron M."/>
            <person name="Waleron M."/>
        </authorList>
    </citation>
    <scope>NUCLEOTIDE SEQUENCE [LARGE SCALE GENOMIC DNA]</scope>
    <source>
        <strain evidence="6 7">PKUAC-SCTA183</strain>
    </source>
</reference>
<dbReference type="Gene3D" id="3.30.200.20">
    <property type="entry name" value="Phosphorylase Kinase, domain 1"/>
    <property type="match status" value="1"/>
</dbReference>
<dbReference type="GO" id="GO:0005524">
    <property type="term" value="F:ATP binding"/>
    <property type="evidence" value="ECO:0007669"/>
    <property type="project" value="InterPro"/>
</dbReference>
<accession>A0A6M8B6R1</accession>
<dbReference type="InterPro" id="IPR036322">
    <property type="entry name" value="WD40_repeat_dom_sf"/>
</dbReference>
<dbReference type="EMBL" id="CP053661">
    <property type="protein sequence ID" value="QKD81832.1"/>
    <property type="molecule type" value="Genomic_DNA"/>
</dbReference>
<keyword evidence="7" id="KW-1185">Reference proteome</keyword>
<dbReference type="Gene3D" id="2.130.10.10">
    <property type="entry name" value="YVTN repeat-like/Quinoprotein amine dehydrogenase"/>
    <property type="match status" value="3"/>
</dbReference>
<dbReference type="InterPro" id="IPR020472">
    <property type="entry name" value="WD40_PAC1"/>
</dbReference>
<dbReference type="CDD" id="cd00200">
    <property type="entry name" value="WD40"/>
    <property type="match status" value="1"/>
</dbReference>
<dbReference type="Pfam" id="PF00400">
    <property type="entry name" value="WD40"/>
    <property type="match status" value="5"/>
</dbReference>
<dbReference type="InterPro" id="IPR015943">
    <property type="entry name" value="WD40/YVTN_repeat-like_dom_sf"/>
</dbReference>
<dbReference type="PANTHER" id="PTHR19848:SF8">
    <property type="entry name" value="F-BOX AND WD REPEAT DOMAIN CONTAINING 7"/>
    <property type="match status" value="1"/>
</dbReference>
<dbReference type="InterPro" id="IPR001680">
    <property type="entry name" value="WD40_rpt"/>
</dbReference>
<sequence>MSLCINPQCTEPNHPGNDGSRFCQSCGSDLVLRERYRVMRLISDKSGFGQVYEAYERNVPKILKALKEIHSGHSKAVALFQREAVVLSQLRHPGVPAIEPDGYFQFLPRGSESPLHCIIMEKIDGPNLREWMRQQGNHGISEAQARRWMRQLTEVLHLVHERNYFHRDIKPENIMLRSNGQLVLVDFGAVREMTATYLAQLGGSEGVTRISSAGYTPPEQERGQAVPQSDFYALGWTFIYLLTGKQPTDPDIYNPHDNSFRWRQFAPQVSEPFADFIDRLIAPKASDRPSSTREILEDLAAIAPPSNLPRIQALAARPAESPSSPRTTQLQPAQTQTQHTPFRWKYPWLWSSATALLIGLAGWGGWRAYQQFSGGIVAVQPLVSSATLTGHTGFINHAVFTPDGQRLITCGADHQIILWDVATGQPLRTLKGHSSYVNAVVLSGNGQTLASGGADNQILIWDLPSGTIRHTLVGHTNAVNALAIASDGTLISGSADGTVRTWNLTTGQPIHTLEEHDGFINAIAVSPDARTIVSGGTDITLMVWDLRSGTQRRTLSGFTGVINAIAFTPDGVEVLAGGTDRTIYRWNLETGEQGKPLTGSAGFINTLAVRGDGRTLLSSDAEGQLTLWDLVTGKPTHIFAGEGAPLDHAVVSPDWRTIATGKGFSTVRLWQLPDDVF</sequence>
<feature type="repeat" description="WD" evidence="3">
    <location>
        <begin position="513"/>
        <end position="554"/>
    </location>
</feature>
<dbReference type="PROSITE" id="PS50082">
    <property type="entry name" value="WD_REPEATS_2"/>
    <property type="match status" value="6"/>
</dbReference>
<evidence type="ECO:0000256" key="4">
    <source>
        <dbReference type="SAM" id="MobiDB-lite"/>
    </source>
</evidence>
<dbReference type="InterPro" id="IPR000719">
    <property type="entry name" value="Prot_kinase_dom"/>
</dbReference>
<dbReference type="KEGG" id="theu:HPC62_06140"/>
<dbReference type="InterPro" id="IPR019775">
    <property type="entry name" value="WD40_repeat_CS"/>
</dbReference>
<keyword evidence="6" id="KW-0808">Transferase</keyword>
<evidence type="ECO:0000256" key="3">
    <source>
        <dbReference type="PROSITE-ProRule" id="PRU00221"/>
    </source>
</evidence>
<dbReference type="RefSeq" id="WP_172354220.1">
    <property type="nucleotide sequence ID" value="NZ_CP053661.1"/>
</dbReference>
<gene>
    <name evidence="6" type="ORF">HPC62_06140</name>
</gene>
<dbReference type="Gene3D" id="1.10.510.10">
    <property type="entry name" value="Transferase(Phosphotransferase) domain 1"/>
    <property type="match status" value="1"/>
</dbReference>
<protein>
    <submittedName>
        <fullName evidence="6">Protein kinase</fullName>
    </submittedName>
</protein>
<dbReference type="InterPro" id="IPR008271">
    <property type="entry name" value="Ser/Thr_kinase_AS"/>
</dbReference>
<dbReference type="Proteomes" id="UP000505210">
    <property type="component" value="Chromosome"/>
</dbReference>
<dbReference type="Pfam" id="PF00069">
    <property type="entry name" value="Pkinase"/>
    <property type="match status" value="1"/>
</dbReference>
<evidence type="ECO:0000256" key="2">
    <source>
        <dbReference type="ARBA" id="ARBA00022737"/>
    </source>
</evidence>